<name>A0A3M7Q0S2_BRAPC</name>
<evidence type="ECO:0000313" key="2">
    <source>
        <dbReference type="Proteomes" id="UP000276133"/>
    </source>
</evidence>
<reference evidence="1 2" key="1">
    <citation type="journal article" date="2018" name="Sci. Rep.">
        <title>Genomic signatures of local adaptation to the degree of environmental predictability in rotifers.</title>
        <authorList>
            <person name="Franch-Gras L."/>
            <person name="Hahn C."/>
            <person name="Garcia-Roger E.M."/>
            <person name="Carmona M.J."/>
            <person name="Serra M."/>
            <person name="Gomez A."/>
        </authorList>
    </citation>
    <scope>NUCLEOTIDE SEQUENCE [LARGE SCALE GENOMIC DNA]</scope>
    <source>
        <strain evidence="1">HYR1</strain>
    </source>
</reference>
<sequence length="71" mass="8624">MQSNKYLIIFYPNTFWLSRIYQCDQVLKKLLKLFFSPCINLYHDKILSKKNSIPDHKTFNQFDIKNHSLKN</sequence>
<comment type="caution">
    <text evidence="1">The sequence shown here is derived from an EMBL/GenBank/DDBJ whole genome shotgun (WGS) entry which is preliminary data.</text>
</comment>
<evidence type="ECO:0000313" key="1">
    <source>
        <dbReference type="EMBL" id="RNA04832.1"/>
    </source>
</evidence>
<gene>
    <name evidence="1" type="ORF">BpHYR1_009137</name>
</gene>
<dbReference type="Proteomes" id="UP000276133">
    <property type="component" value="Unassembled WGS sequence"/>
</dbReference>
<proteinExistence type="predicted"/>
<protein>
    <submittedName>
        <fullName evidence="1">Uncharacterized protein</fullName>
    </submittedName>
</protein>
<dbReference type="EMBL" id="REGN01007949">
    <property type="protein sequence ID" value="RNA04832.1"/>
    <property type="molecule type" value="Genomic_DNA"/>
</dbReference>
<accession>A0A3M7Q0S2</accession>
<dbReference type="AlphaFoldDB" id="A0A3M7Q0S2"/>
<organism evidence="1 2">
    <name type="scientific">Brachionus plicatilis</name>
    <name type="common">Marine rotifer</name>
    <name type="synonym">Brachionus muelleri</name>
    <dbReference type="NCBI Taxonomy" id="10195"/>
    <lineage>
        <taxon>Eukaryota</taxon>
        <taxon>Metazoa</taxon>
        <taxon>Spiralia</taxon>
        <taxon>Gnathifera</taxon>
        <taxon>Rotifera</taxon>
        <taxon>Eurotatoria</taxon>
        <taxon>Monogononta</taxon>
        <taxon>Pseudotrocha</taxon>
        <taxon>Ploima</taxon>
        <taxon>Brachionidae</taxon>
        <taxon>Brachionus</taxon>
    </lineage>
</organism>
<keyword evidence="2" id="KW-1185">Reference proteome</keyword>